<dbReference type="RefSeq" id="XP_029242501.1">
    <property type="nucleotide sequence ID" value="XM_029377634.1"/>
</dbReference>
<feature type="transmembrane region" description="Helical" evidence="1">
    <location>
        <begin position="85"/>
        <end position="109"/>
    </location>
</feature>
<proteinExistence type="predicted"/>
<sequence length="129" mass="15194">MEDVDFYNWVEIQQRNLNLTSAVTQKYMTLLHRKEGDASFLTRILSLNKGGGALRQGERDIDIYKQDCCETMVFLWDMWHQRGTLFVIVCTASLLWFCAPHFFHLLLYVSVCMCLCKLQRLPCQVTMWC</sequence>
<evidence type="ECO:0000313" key="2">
    <source>
        <dbReference type="EMBL" id="RNF12001.1"/>
    </source>
</evidence>
<evidence type="ECO:0000256" key="1">
    <source>
        <dbReference type="SAM" id="Phobius"/>
    </source>
</evidence>
<protein>
    <submittedName>
        <fullName evidence="2">Uncharacterized protein</fullName>
    </submittedName>
</protein>
<keyword evidence="1" id="KW-0472">Membrane</keyword>
<comment type="caution">
    <text evidence="2">The sequence shown here is derived from an EMBL/GenBank/DDBJ whole genome shotgun (WGS) entry which is preliminary data.</text>
</comment>
<reference evidence="2 3" key="1">
    <citation type="journal article" date="2018" name="BMC Genomics">
        <title>Genomic comparison of Trypanosoma conorhini and Trypanosoma rangeli to Trypanosoma cruzi strains of high and low virulence.</title>
        <authorList>
            <person name="Bradwell K.R."/>
            <person name="Koparde V.N."/>
            <person name="Matveyev A.V."/>
            <person name="Serrano M.G."/>
            <person name="Alves J.M."/>
            <person name="Parikh H."/>
            <person name="Huang B."/>
            <person name="Lee V."/>
            <person name="Espinosa-Alvarez O."/>
            <person name="Ortiz P.A."/>
            <person name="Costa-Martins A.G."/>
            <person name="Teixeira M.M."/>
            <person name="Buck G.A."/>
        </authorList>
    </citation>
    <scope>NUCLEOTIDE SEQUENCE [LARGE SCALE GENOMIC DNA]</scope>
    <source>
        <strain evidence="2 3">AM80</strain>
    </source>
</reference>
<keyword evidence="1" id="KW-0812">Transmembrane</keyword>
<dbReference type="AlphaFoldDB" id="A0A422P2Q2"/>
<dbReference type="GeneID" id="40324494"/>
<dbReference type="EMBL" id="MKGL01000010">
    <property type="protein sequence ID" value="RNF12001.1"/>
    <property type="molecule type" value="Genomic_DNA"/>
</dbReference>
<name>A0A422P2Q2_TRYRA</name>
<keyword evidence="1" id="KW-1133">Transmembrane helix</keyword>
<keyword evidence="3" id="KW-1185">Reference proteome</keyword>
<evidence type="ECO:0000313" key="3">
    <source>
        <dbReference type="Proteomes" id="UP000283634"/>
    </source>
</evidence>
<organism evidence="2 3">
    <name type="scientific">Trypanosoma rangeli</name>
    <dbReference type="NCBI Taxonomy" id="5698"/>
    <lineage>
        <taxon>Eukaryota</taxon>
        <taxon>Discoba</taxon>
        <taxon>Euglenozoa</taxon>
        <taxon>Kinetoplastea</taxon>
        <taxon>Metakinetoplastina</taxon>
        <taxon>Trypanosomatida</taxon>
        <taxon>Trypanosomatidae</taxon>
        <taxon>Trypanosoma</taxon>
        <taxon>Herpetosoma</taxon>
    </lineage>
</organism>
<dbReference type="Proteomes" id="UP000283634">
    <property type="component" value="Unassembled WGS sequence"/>
</dbReference>
<accession>A0A422P2Q2</accession>
<gene>
    <name evidence="2" type="ORF">TraAM80_00561</name>
</gene>